<evidence type="ECO:0000313" key="1">
    <source>
        <dbReference type="EMBL" id="PWU83019.1"/>
    </source>
</evidence>
<comment type="caution">
    <text evidence="1">The sequence shown here is derived from an EMBL/GenBank/DDBJ whole genome shotgun (WGS) entry which is preliminary data.</text>
</comment>
<dbReference type="VEuPathDB" id="TriTrypDB:TcG_02164"/>
<reference evidence="1 2" key="1">
    <citation type="journal article" date="2018" name="Microb. Genom.">
        <title>Expanding an expanded genome: long-read sequencing of Trypanosoma cruzi.</title>
        <authorList>
            <person name="Berna L."/>
            <person name="Rodriguez M."/>
            <person name="Chiribao M.L."/>
            <person name="Parodi-Talice A."/>
            <person name="Pita S."/>
            <person name="Rijo G."/>
            <person name="Alvarez-Valin F."/>
            <person name="Robello C."/>
        </authorList>
    </citation>
    <scope>NUCLEOTIDE SEQUENCE [LARGE SCALE GENOMIC DNA]</scope>
    <source>
        <strain evidence="1 2">Dm28c</strain>
    </source>
</reference>
<dbReference type="VEuPathDB" id="TriTrypDB:C3747_168g462c"/>
<dbReference type="VEuPathDB" id="TriTrypDB:BCY84_15970"/>
<dbReference type="AlphaFoldDB" id="A0A2V2UFM5"/>
<dbReference type="VEuPathDB" id="TriTrypDB:TcCLB.506573.34"/>
<dbReference type="VEuPathDB" id="TriTrypDB:C4B63_425g10c"/>
<dbReference type="EMBL" id="PRFA01000425">
    <property type="protein sequence ID" value="PWU83019.1"/>
    <property type="molecule type" value="Genomic_DNA"/>
</dbReference>
<accession>A0A2V2UFM5</accession>
<sequence length="125" mass="14194">MRLATSGLKLHESTEREENAGEVAAALIEANSELMTLFFRHIAVCPPHGPFKYYSAITFTERVRRWIAANGSERNVVTLQGLTPTAVLHLMEKYYNTNHLRSWPLLYVPAEIRLKDVLALLGEEK</sequence>
<evidence type="ECO:0000313" key="2">
    <source>
        <dbReference type="Proteomes" id="UP000246121"/>
    </source>
</evidence>
<dbReference type="OrthoDB" id="240850at2759"/>
<dbReference type="VEuPathDB" id="TriTrypDB:TcBrA4_0006050"/>
<organism evidence="1 2">
    <name type="scientific">Trypanosoma cruzi</name>
    <dbReference type="NCBI Taxonomy" id="5693"/>
    <lineage>
        <taxon>Eukaryota</taxon>
        <taxon>Discoba</taxon>
        <taxon>Euglenozoa</taxon>
        <taxon>Kinetoplastea</taxon>
        <taxon>Metakinetoplastina</taxon>
        <taxon>Trypanosomatida</taxon>
        <taxon>Trypanosomatidae</taxon>
        <taxon>Trypanosoma</taxon>
        <taxon>Schizotrypanum</taxon>
    </lineage>
</organism>
<dbReference type="VEuPathDB" id="TriTrypDB:TcCLB.511217.190"/>
<proteinExistence type="predicted"/>
<name>A0A2V2UFM5_TRYCR</name>
<dbReference type="Proteomes" id="UP000246121">
    <property type="component" value="Unassembled WGS sequence"/>
</dbReference>
<dbReference type="VEuPathDB" id="TriTrypDB:TcCL_ESM11769"/>
<gene>
    <name evidence="1" type="ORF">C4B63_425g10c</name>
</gene>
<protein>
    <submittedName>
        <fullName evidence="1">Uncharacterized protein</fullName>
    </submittedName>
</protein>